<sequence>MVNCSRSRRRPCCSSDLETYRSDAMKLRSIESSSVVVHFFLSMSYQQGRYRSRCKGPSTRIISMIFENRKLMSPRCLRVLRPSEEGLLYKLNRLASLCHYKKTSQEFNWNSDETLFIYHRFVHKVMDNYGKQIHEWKKKWEINKVPKSINNTVWTELCAHWDKEETKETSSTNSTNRRSDRKGKGVFKHNLGAQSIATLGGWHGQMMMRPGLDSVVVVVVRGASLGIPVIFRIPLRPTDPTIHLPQRSYHTSPSAAPAPAPFAPAAAPAPAPFAPAAAPAPSPPGPPGVMSVAEFNRSGNGISAWINRMIYSALDKGHPTFTDFPTDKQHLWFRQFAQEFNWNSDEMLFIYHHFVHKVMDNYGKQIHEWKKKWEINKLKDKDDRISFLESQMAAQKAGYEAQKRLNQQMMEMMQRMYPNEVFPNVQDP</sequence>
<dbReference type="InterPro" id="IPR004252">
    <property type="entry name" value="Probable_transposase_24"/>
</dbReference>
<dbReference type="Gramene" id="Bo1g105870.1">
    <property type="protein sequence ID" value="Bo1g105870.1"/>
    <property type="gene ID" value="Bo1g105870"/>
</dbReference>
<organism evidence="2 3">
    <name type="scientific">Brassica oleracea var. oleracea</name>
    <dbReference type="NCBI Taxonomy" id="109376"/>
    <lineage>
        <taxon>Eukaryota</taxon>
        <taxon>Viridiplantae</taxon>
        <taxon>Streptophyta</taxon>
        <taxon>Embryophyta</taxon>
        <taxon>Tracheophyta</taxon>
        <taxon>Spermatophyta</taxon>
        <taxon>Magnoliopsida</taxon>
        <taxon>eudicotyledons</taxon>
        <taxon>Gunneridae</taxon>
        <taxon>Pentapetalae</taxon>
        <taxon>rosids</taxon>
        <taxon>malvids</taxon>
        <taxon>Brassicales</taxon>
        <taxon>Brassicaceae</taxon>
        <taxon>Brassiceae</taxon>
        <taxon>Brassica</taxon>
    </lineage>
</organism>
<evidence type="ECO:0000313" key="2">
    <source>
        <dbReference type="EnsemblPlants" id="Bo1g105870.1"/>
    </source>
</evidence>
<name>A0A0D3ABS6_BRAOL</name>
<dbReference type="EnsemblPlants" id="Bo1g105870.1">
    <property type="protein sequence ID" value="Bo1g105870.1"/>
    <property type="gene ID" value="Bo1g105870"/>
</dbReference>
<dbReference type="Pfam" id="PF03004">
    <property type="entry name" value="Transposase_24"/>
    <property type="match status" value="1"/>
</dbReference>
<accession>A0A0D3ABS6</accession>
<reference evidence="2 3" key="1">
    <citation type="journal article" date="2014" name="Genome Biol.">
        <title>Transcriptome and methylome profiling reveals relics of genome dominance in the mesopolyploid Brassica oleracea.</title>
        <authorList>
            <person name="Parkin I.A."/>
            <person name="Koh C."/>
            <person name="Tang H."/>
            <person name="Robinson S.J."/>
            <person name="Kagale S."/>
            <person name="Clarke W.E."/>
            <person name="Town C.D."/>
            <person name="Nixon J."/>
            <person name="Krishnakumar V."/>
            <person name="Bidwell S.L."/>
            <person name="Denoeud F."/>
            <person name="Belcram H."/>
            <person name="Links M.G."/>
            <person name="Just J."/>
            <person name="Clarke C."/>
            <person name="Bender T."/>
            <person name="Huebert T."/>
            <person name="Mason A.S."/>
            <person name="Pires J.C."/>
            <person name="Barker G."/>
            <person name="Moore J."/>
            <person name="Walley P.G."/>
            <person name="Manoli S."/>
            <person name="Batley J."/>
            <person name="Edwards D."/>
            <person name="Nelson M.N."/>
            <person name="Wang X."/>
            <person name="Paterson A.H."/>
            <person name="King G."/>
            <person name="Bancroft I."/>
            <person name="Chalhoub B."/>
            <person name="Sharpe A.G."/>
        </authorList>
    </citation>
    <scope>NUCLEOTIDE SEQUENCE</scope>
    <source>
        <strain evidence="2 3">cv. TO1000</strain>
    </source>
</reference>
<evidence type="ECO:0000256" key="1">
    <source>
        <dbReference type="SAM" id="MobiDB-lite"/>
    </source>
</evidence>
<reference evidence="2" key="2">
    <citation type="submission" date="2015-03" db="UniProtKB">
        <authorList>
            <consortium name="EnsemblPlants"/>
        </authorList>
    </citation>
    <scope>IDENTIFICATION</scope>
</reference>
<evidence type="ECO:0000313" key="3">
    <source>
        <dbReference type="Proteomes" id="UP000032141"/>
    </source>
</evidence>
<proteinExistence type="predicted"/>
<dbReference type="AlphaFoldDB" id="A0A0D3ABS6"/>
<dbReference type="HOGENOM" id="CLU_641512_0_0_1"/>
<keyword evidence="3" id="KW-1185">Reference proteome</keyword>
<protein>
    <submittedName>
        <fullName evidence="2">Uncharacterized protein</fullName>
    </submittedName>
</protein>
<dbReference type="Proteomes" id="UP000032141">
    <property type="component" value="Chromosome C1"/>
</dbReference>
<feature type="region of interest" description="Disordered" evidence="1">
    <location>
        <begin position="165"/>
        <end position="186"/>
    </location>
</feature>